<feature type="transmembrane region" description="Helical" evidence="1">
    <location>
        <begin position="132"/>
        <end position="151"/>
    </location>
</feature>
<feature type="transmembrane region" description="Helical" evidence="1">
    <location>
        <begin position="12"/>
        <end position="35"/>
    </location>
</feature>
<name>A0ABR5VQN7_9GAMM</name>
<comment type="caution">
    <text evidence="2">The sequence shown here is derived from an EMBL/GenBank/DDBJ whole genome shotgun (WGS) entry which is preliminary data.</text>
</comment>
<sequence>MQIDQKRKTTSPLLFDEIICAIVFGSIPCLLVLQFSGVEGLVSFFEGITPPDHLIYYFSLLTLLHSIVWAISKYSLSLSDSSRTLKYRLHTLSYQIGFNLVGLYRAIAGSLPFIAIPILIYDSTGGSVLKAIFMLLFSIASLLVAYWLTYWQQKTAPRIKSFDLCLSEQ</sequence>
<dbReference type="EMBL" id="LVCM01000024">
    <property type="protein sequence ID" value="KYL32717.1"/>
    <property type="molecule type" value="Genomic_DNA"/>
</dbReference>
<dbReference type="RefSeq" id="WP_064386519.1">
    <property type="nucleotide sequence ID" value="NZ_LVCM01000024.1"/>
</dbReference>
<evidence type="ECO:0000256" key="1">
    <source>
        <dbReference type="SAM" id="Phobius"/>
    </source>
</evidence>
<keyword evidence="1" id="KW-0812">Transmembrane</keyword>
<organism evidence="2 3">
    <name type="scientific">Pseudoalteromonas agarivorans</name>
    <dbReference type="NCBI Taxonomy" id="176102"/>
    <lineage>
        <taxon>Bacteria</taxon>
        <taxon>Pseudomonadati</taxon>
        <taxon>Pseudomonadota</taxon>
        <taxon>Gammaproteobacteria</taxon>
        <taxon>Alteromonadales</taxon>
        <taxon>Pseudoalteromonadaceae</taxon>
        <taxon>Pseudoalteromonas</taxon>
    </lineage>
</organism>
<evidence type="ECO:0000313" key="3">
    <source>
        <dbReference type="Proteomes" id="UP000075621"/>
    </source>
</evidence>
<keyword evidence="1" id="KW-0472">Membrane</keyword>
<feature type="transmembrane region" description="Helical" evidence="1">
    <location>
        <begin position="55"/>
        <end position="76"/>
    </location>
</feature>
<evidence type="ECO:0000313" key="2">
    <source>
        <dbReference type="EMBL" id="KYL32717.1"/>
    </source>
</evidence>
<dbReference type="Proteomes" id="UP000075621">
    <property type="component" value="Unassembled WGS sequence"/>
</dbReference>
<proteinExistence type="predicted"/>
<accession>A0ABR5VQN7</accession>
<gene>
    <name evidence="2" type="ORF">A2I98_16450</name>
</gene>
<protein>
    <recommendedName>
        <fullName evidence="4">RDD domain-containing protein</fullName>
    </recommendedName>
</protein>
<feature type="transmembrane region" description="Helical" evidence="1">
    <location>
        <begin position="96"/>
        <end position="120"/>
    </location>
</feature>
<reference evidence="2 3" key="1">
    <citation type="submission" date="2016-03" db="EMBL/GenBank/DDBJ databases">
        <authorList>
            <person name="Zhang H."/>
            <person name="Liu R."/>
            <person name="Wang M."/>
            <person name="Wang H."/>
            <person name="Wang L."/>
            <person name="Song L."/>
        </authorList>
    </citation>
    <scope>NUCLEOTIDE SEQUENCE [LARGE SCALE GENOMIC DNA]</scope>
    <source>
        <strain evidence="2 3">DSM 16098</strain>
    </source>
</reference>
<keyword evidence="1" id="KW-1133">Transmembrane helix</keyword>
<evidence type="ECO:0008006" key="4">
    <source>
        <dbReference type="Google" id="ProtNLM"/>
    </source>
</evidence>